<dbReference type="GO" id="GO:0005524">
    <property type="term" value="F:ATP binding"/>
    <property type="evidence" value="ECO:0007669"/>
    <property type="project" value="UniProtKB-KW"/>
</dbReference>
<dbReference type="InterPro" id="IPR027417">
    <property type="entry name" value="P-loop_NTPase"/>
</dbReference>
<reference evidence="4 5" key="1">
    <citation type="submission" date="2016-11" db="EMBL/GenBank/DDBJ databases">
        <title>Networking in microbes: conjugative elements and plasmids in the genus Alteromonas.</title>
        <authorList>
            <person name="Lopez-Perez M."/>
            <person name="Ramon-Marco N."/>
            <person name="Rodriguez-Valera F."/>
        </authorList>
    </citation>
    <scope>NUCLEOTIDE SEQUENCE [LARGE SCALE GENOMIC DNA]</scope>
    <source>
        <strain evidence="4 5">CP48</strain>
        <plasmid evidence="5">pamcp48-600</plasmid>
    </source>
</reference>
<evidence type="ECO:0000256" key="1">
    <source>
        <dbReference type="ARBA" id="ARBA00022741"/>
    </source>
</evidence>
<dbReference type="Pfam" id="PF13604">
    <property type="entry name" value="AAA_30"/>
    <property type="match status" value="1"/>
</dbReference>
<keyword evidence="4" id="KW-0614">Plasmid</keyword>
<dbReference type="GO" id="GO:0003678">
    <property type="term" value="F:DNA helicase activity"/>
    <property type="evidence" value="ECO:0007669"/>
    <property type="project" value="UniProtKB-ARBA"/>
</dbReference>
<evidence type="ECO:0000313" key="5">
    <source>
        <dbReference type="Proteomes" id="UP000182101"/>
    </source>
</evidence>
<proteinExistence type="predicted"/>
<evidence type="ECO:0000313" key="4">
    <source>
        <dbReference type="EMBL" id="APD92220.1"/>
    </source>
</evidence>
<dbReference type="InterPro" id="IPR027785">
    <property type="entry name" value="UvrD-like_helicase_C"/>
</dbReference>
<dbReference type="CDD" id="cd17933">
    <property type="entry name" value="DEXSc_RecD-like"/>
    <property type="match status" value="1"/>
</dbReference>
<dbReference type="Gene3D" id="3.40.50.300">
    <property type="entry name" value="P-loop containing nucleotide triphosphate hydrolases"/>
    <property type="match status" value="2"/>
</dbReference>
<organism evidence="4 5">
    <name type="scientific">Alteromonas mediterranea</name>
    <dbReference type="NCBI Taxonomy" id="314275"/>
    <lineage>
        <taxon>Bacteria</taxon>
        <taxon>Pseudomonadati</taxon>
        <taxon>Pseudomonadota</taxon>
        <taxon>Gammaproteobacteria</taxon>
        <taxon>Alteromonadales</taxon>
        <taxon>Alteromonadaceae</taxon>
        <taxon>Alteromonas/Salinimonas group</taxon>
        <taxon>Alteromonas</taxon>
    </lineage>
</organism>
<dbReference type="SMART" id="SM00382">
    <property type="entry name" value="AAA"/>
    <property type="match status" value="1"/>
</dbReference>
<keyword evidence="1" id="KW-0547">Nucleotide-binding</keyword>
<dbReference type="Gene3D" id="2.30.30.940">
    <property type="match status" value="1"/>
</dbReference>
<evidence type="ECO:0000259" key="3">
    <source>
        <dbReference type="SMART" id="SM00382"/>
    </source>
</evidence>
<geneLocation type="plasmid" evidence="5">
    <name>pamcp48-600</name>
</geneLocation>
<dbReference type="PANTHER" id="PTHR43788">
    <property type="entry name" value="DNA2/NAM7 HELICASE FAMILY MEMBER"/>
    <property type="match status" value="1"/>
</dbReference>
<gene>
    <name evidence="4" type="ORF">BM524_20100</name>
</gene>
<dbReference type="InterPro" id="IPR050534">
    <property type="entry name" value="Coronavir_polyprotein_1ab"/>
</dbReference>
<dbReference type="SUPFAM" id="SSF52540">
    <property type="entry name" value="P-loop containing nucleoside triphosphate hydrolases"/>
    <property type="match status" value="1"/>
</dbReference>
<dbReference type="RefSeq" id="WP_071960833.1">
    <property type="nucleotide sequence ID" value="NZ_CP018025.1"/>
</dbReference>
<dbReference type="CDD" id="cd18809">
    <property type="entry name" value="SF1_C_RecD"/>
    <property type="match status" value="1"/>
</dbReference>
<dbReference type="InterPro" id="IPR003593">
    <property type="entry name" value="AAA+_ATPase"/>
</dbReference>
<evidence type="ECO:0000256" key="2">
    <source>
        <dbReference type="ARBA" id="ARBA00022840"/>
    </source>
</evidence>
<feature type="domain" description="AAA+ ATPase" evidence="3">
    <location>
        <begin position="335"/>
        <end position="464"/>
    </location>
</feature>
<name>A0AAC9NSX4_9ALTE</name>
<sequence>MISVDSELETVQGEITSVLHQHKDSYVVRLRTDEEKIVTVLIGYGILTGPRLYEGESICAKGGYEYSFSHGDQFQCESVRRMPLSEAHLIVQWLAKNKDIHGVGAQTGKKLIATFKNKLVEVLNKGDIEKISKDAEIAPAKILTLVMAWKMYKGEVASVDYLIDLKFPYQLAMNCIGAWGDKVESMLNFNPYYLSAFWGFSKVDNFVCTRWNIENHDPRRVTAFAEDVLLSRYKYAGNTAMTANDLSLKMREGLGLDVTAIPNEQDIITINEHGDYQAAGPFVMEQYVRRRLEAIRDVKCKFKRKFDQKKLAEYESSLPFKLNPKQKDAVKCSVTNPVSIIRGGAGTGKTTVLEAILAQYSGTQRQVILLAPTGRAALRMTEATGYDAKTIAKFISEVLKNEGADTFHGSVVVVDETSMVDLPTIYSLLSKLPNDINLIFVGDERQLAPVGPGLFFHLIVKDKCWIPQVKLNKTMRQDSTSGIPAVADSILAYKAPNMAPMKKLMNKGCAFREISDAETCFENAAKLYAKLRSRDEDVQLILATRAGVAKLNNLAQHLVNPLHKEKYKTHSVEHANGSRFIAGDKVVYNENDYRKGLTNGALGTVVEVYPEPQLSTVEGVEVTHVMRVRFDDLVTDEIDRGTADIYITDDEFSDEKLSLAYAITCHKSQGSQYNSVIIILDSERLAENSWIYTAITRAKNACYVLGKEIRLIKASTTQSKAAQRLTGIMYE</sequence>
<protein>
    <recommendedName>
        <fullName evidence="3">AAA+ ATPase domain-containing protein</fullName>
    </recommendedName>
</protein>
<dbReference type="Proteomes" id="UP000182101">
    <property type="component" value="Plasmid pAMCP48-600"/>
</dbReference>
<keyword evidence="2" id="KW-0067">ATP-binding</keyword>
<dbReference type="AlphaFoldDB" id="A0AAC9NSX4"/>
<dbReference type="PANTHER" id="PTHR43788:SF6">
    <property type="entry name" value="DNA HELICASE B"/>
    <property type="match status" value="1"/>
</dbReference>
<dbReference type="Pfam" id="PF13538">
    <property type="entry name" value="UvrD_C_2"/>
    <property type="match status" value="1"/>
</dbReference>
<dbReference type="EMBL" id="CP018025">
    <property type="protein sequence ID" value="APD92220.1"/>
    <property type="molecule type" value="Genomic_DNA"/>
</dbReference>
<accession>A0AAC9NSX4</accession>